<dbReference type="PRINTS" id="PR01911">
    <property type="entry name" value="PFDSPHPHTASE"/>
</dbReference>
<dbReference type="InterPro" id="IPR016130">
    <property type="entry name" value="Tyr_Pase_AS"/>
</dbReference>
<dbReference type="GO" id="GO:0005737">
    <property type="term" value="C:cytoplasm"/>
    <property type="evidence" value="ECO:0007669"/>
    <property type="project" value="TreeGrafter"/>
</dbReference>
<dbReference type="GO" id="GO:0016791">
    <property type="term" value="F:phosphatase activity"/>
    <property type="evidence" value="ECO:0007669"/>
    <property type="project" value="InterPro"/>
</dbReference>
<evidence type="ECO:0000256" key="7">
    <source>
        <dbReference type="ARBA" id="ARBA00048424"/>
    </source>
</evidence>
<dbReference type="EC" id="3.6.1.52" evidence="1"/>
<evidence type="ECO:0000256" key="3">
    <source>
        <dbReference type="ARBA" id="ARBA00044949"/>
    </source>
</evidence>
<evidence type="ECO:0000256" key="6">
    <source>
        <dbReference type="ARBA" id="ARBA00047927"/>
    </source>
</evidence>
<evidence type="ECO:0000313" key="10">
    <source>
        <dbReference type="EMBL" id="CAD1839090.1"/>
    </source>
</evidence>
<dbReference type="InterPro" id="IPR029021">
    <property type="entry name" value="Prot-tyrosine_phosphatase-like"/>
</dbReference>
<dbReference type="InterPro" id="IPR020422">
    <property type="entry name" value="TYR_PHOSPHATASE_DUAL_dom"/>
</dbReference>
<dbReference type="PROSITE" id="PS00383">
    <property type="entry name" value="TYR_PHOSPHATASE_1"/>
    <property type="match status" value="1"/>
</dbReference>
<comment type="catalytic activity">
    <reaction evidence="7">
        <text>6-diphospho-1D-myo-inositol pentakisphosphate + H2O = 1D-myo-inositol hexakisphosphate + phosphate + H(+)</text>
        <dbReference type="Rhea" id="RHEA:79703"/>
        <dbReference type="ChEBI" id="CHEBI:15377"/>
        <dbReference type="ChEBI" id="CHEBI:15378"/>
        <dbReference type="ChEBI" id="CHEBI:43474"/>
        <dbReference type="ChEBI" id="CHEBI:58130"/>
        <dbReference type="ChEBI" id="CHEBI:230534"/>
        <dbReference type="EC" id="3.6.1.52"/>
    </reaction>
    <physiologicalReaction direction="left-to-right" evidence="7">
        <dbReference type="Rhea" id="RHEA:79704"/>
    </physiologicalReaction>
</comment>
<comment type="catalytic activity">
    <reaction evidence="5">
        <text>3,5-bis(diphospho)-1D-myo-inositol 1,2,4,6-tetrakisphosphate + H2O = 3-diphospho-1D-myo-inositol 1,2,4,5,6-pentakisphosphate + phosphate + 2 H(+)</text>
        <dbReference type="Rhea" id="RHEA:56312"/>
        <dbReference type="ChEBI" id="CHEBI:15377"/>
        <dbReference type="ChEBI" id="CHEBI:15378"/>
        <dbReference type="ChEBI" id="CHEBI:43474"/>
        <dbReference type="ChEBI" id="CHEBI:140372"/>
        <dbReference type="ChEBI" id="CHEBI:140374"/>
        <dbReference type="EC" id="3.6.1.52"/>
    </reaction>
    <physiologicalReaction direction="left-to-right" evidence="5">
        <dbReference type="Rhea" id="RHEA:56313"/>
    </physiologicalReaction>
</comment>
<feature type="region of interest" description="Disordered" evidence="8">
    <location>
        <begin position="1"/>
        <end position="24"/>
    </location>
</feature>
<dbReference type="InterPro" id="IPR020428">
    <property type="entry name" value="PFA-DSPs"/>
</dbReference>
<protein>
    <recommendedName>
        <fullName evidence="1">diphosphoinositol-polyphosphate diphosphatase</fullName>
        <ecNumber evidence="1">3.6.1.52</ecNumber>
    </recommendedName>
</protein>
<reference evidence="10" key="1">
    <citation type="submission" date="2020-07" db="EMBL/GenBank/DDBJ databases">
        <authorList>
            <person name="Lin J."/>
        </authorList>
    </citation>
    <scope>NUCLEOTIDE SEQUENCE</scope>
</reference>
<proteinExistence type="inferred from homology"/>
<dbReference type="EMBL" id="LR862133">
    <property type="protein sequence ID" value="CAD1839090.1"/>
    <property type="molecule type" value="Genomic_DNA"/>
</dbReference>
<dbReference type="InterPro" id="IPR004861">
    <property type="entry name" value="Siw14-like"/>
</dbReference>
<dbReference type="Pfam" id="PF03162">
    <property type="entry name" value="Y_phosphatase2"/>
    <property type="match status" value="1"/>
</dbReference>
<gene>
    <name evidence="10" type="ORF">CB5_LOCUS22301</name>
</gene>
<evidence type="ECO:0000259" key="9">
    <source>
        <dbReference type="PROSITE" id="PS50054"/>
    </source>
</evidence>
<dbReference type="PROSITE" id="PS50054">
    <property type="entry name" value="TYR_PHOSPHATASE_DUAL"/>
    <property type="match status" value="1"/>
</dbReference>
<dbReference type="AlphaFoldDB" id="A0A6V7Q7U8"/>
<feature type="compositionally biased region" description="Basic and acidic residues" evidence="8">
    <location>
        <begin position="51"/>
        <end position="73"/>
    </location>
</feature>
<feature type="domain" description="Tyrosine-protein phosphatase" evidence="9">
    <location>
        <begin position="100"/>
        <end position="249"/>
    </location>
</feature>
<evidence type="ECO:0000256" key="5">
    <source>
        <dbReference type="ARBA" id="ARBA00047562"/>
    </source>
</evidence>
<organism evidence="10">
    <name type="scientific">Ananas comosus var. bracteatus</name>
    <name type="common">red pineapple</name>
    <dbReference type="NCBI Taxonomy" id="296719"/>
    <lineage>
        <taxon>Eukaryota</taxon>
        <taxon>Viridiplantae</taxon>
        <taxon>Streptophyta</taxon>
        <taxon>Embryophyta</taxon>
        <taxon>Tracheophyta</taxon>
        <taxon>Spermatophyta</taxon>
        <taxon>Magnoliopsida</taxon>
        <taxon>Liliopsida</taxon>
        <taxon>Poales</taxon>
        <taxon>Bromeliaceae</taxon>
        <taxon>Bromelioideae</taxon>
        <taxon>Ananas</taxon>
    </lineage>
</organism>
<feature type="region of interest" description="Disordered" evidence="8">
    <location>
        <begin position="49"/>
        <end position="73"/>
    </location>
</feature>
<keyword evidence="2" id="KW-0378">Hydrolase</keyword>
<dbReference type="GO" id="GO:0008486">
    <property type="term" value="F:diphosphoinositol-polyphosphate diphosphatase activity"/>
    <property type="evidence" value="ECO:0007669"/>
    <property type="project" value="UniProtKB-EC"/>
</dbReference>
<sequence>MPTRTPQRANAAPEIATKPPLSSKLLPFHKRSPLIRSLYAASKNTKFSIRNPREERGGDHDFGGEGEEEVKGEWRRRGRGGAFGFGRSVAGEGLLFPPSNFGMVDRGIYRCGFPAPDNLPFVDALGLRSVVYLCQEPYPDVNAEFVRSRGIRLFQFGIEGSKEPFVTIPKDTIMDALRVLLDIRNHPILIHCKRGKHRTGCLVGCFRKLQRWCLSSVFEEYLRYAGDKARISDLQFIEMFDVSCMMQSIHGIIYRYHGCGPQGGRLVYRQEDG</sequence>
<evidence type="ECO:0000256" key="4">
    <source>
        <dbReference type="ARBA" id="ARBA00047342"/>
    </source>
</evidence>
<evidence type="ECO:0000256" key="1">
    <source>
        <dbReference type="ARBA" id="ARBA00012527"/>
    </source>
</evidence>
<comment type="catalytic activity">
    <reaction evidence="4">
        <text>5-diphospho-1D-myo-inositol 1,2,3,4,6-pentakisphosphate + H2O = 1D-myo-inositol hexakisphosphate + phosphate + H(+)</text>
        <dbReference type="Rhea" id="RHEA:22384"/>
        <dbReference type="ChEBI" id="CHEBI:15377"/>
        <dbReference type="ChEBI" id="CHEBI:15378"/>
        <dbReference type="ChEBI" id="CHEBI:43474"/>
        <dbReference type="ChEBI" id="CHEBI:58130"/>
        <dbReference type="ChEBI" id="CHEBI:58628"/>
        <dbReference type="EC" id="3.6.1.52"/>
    </reaction>
    <physiologicalReaction direction="left-to-right" evidence="4">
        <dbReference type="Rhea" id="RHEA:22385"/>
    </physiologicalReaction>
</comment>
<dbReference type="Gene3D" id="3.90.190.10">
    <property type="entry name" value="Protein tyrosine phosphatase superfamily"/>
    <property type="match status" value="1"/>
</dbReference>
<name>A0A6V7Q7U8_ANACO</name>
<dbReference type="PANTHER" id="PTHR31126:SF46">
    <property type="entry name" value="TYROSINE-PROTEIN PHOSPHATASE DSP5"/>
    <property type="match status" value="1"/>
</dbReference>
<dbReference type="PANTHER" id="PTHR31126">
    <property type="entry name" value="TYROSINE-PROTEIN PHOSPHATASE"/>
    <property type="match status" value="1"/>
</dbReference>
<dbReference type="CDD" id="cd14528">
    <property type="entry name" value="PFA-DSP_Siw14"/>
    <property type="match status" value="1"/>
</dbReference>
<comment type="catalytic activity">
    <reaction evidence="6">
        <text>1,5-bis(diphospho)-1D-myo-inositol 2,3,4,6-tetrakisphosphate + H2O = 1-diphospho-1D-myo-inositol 2,3,4,5,6-pentakisphosphate + phosphate + 2 H(+)</text>
        <dbReference type="Rhea" id="RHEA:79699"/>
        <dbReference type="ChEBI" id="CHEBI:15377"/>
        <dbReference type="ChEBI" id="CHEBI:15378"/>
        <dbReference type="ChEBI" id="CHEBI:43474"/>
        <dbReference type="ChEBI" id="CHEBI:74946"/>
        <dbReference type="ChEBI" id="CHEBI:77983"/>
        <dbReference type="EC" id="3.6.1.52"/>
    </reaction>
    <physiologicalReaction direction="left-to-right" evidence="6">
        <dbReference type="Rhea" id="RHEA:79700"/>
    </physiologicalReaction>
</comment>
<evidence type="ECO:0000256" key="2">
    <source>
        <dbReference type="ARBA" id="ARBA00022801"/>
    </source>
</evidence>
<evidence type="ECO:0000256" key="8">
    <source>
        <dbReference type="SAM" id="MobiDB-lite"/>
    </source>
</evidence>
<dbReference type="FunFam" id="3.90.190.10:FF:000024">
    <property type="entry name" value="probable tyrosine-protein phosphatase At1g05000"/>
    <property type="match status" value="1"/>
</dbReference>
<accession>A0A6V7Q7U8</accession>
<dbReference type="SUPFAM" id="SSF52799">
    <property type="entry name" value="(Phosphotyrosine protein) phosphatases II"/>
    <property type="match status" value="1"/>
</dbReference>
<comment type="similarity">
    <text evidence="3">Belongs to the protein-tyrosine phosphatase family. Atypical dual-specificity phosphatase Siw14-like subfamily.</text>
</comment>